<gene>
    <name evidence="1" type="ORF">JOD45_002730</name>
</gene>
<keyword evidence="2" id="KW-1185">Reference proteome</keyword>
<accession>A0ABS2Q3U8</accession>
<sequence length="196" mass="21765">MMIKGAVEFSHHCLSKVIQPGDTVVDATAGNGHDTLFLAKLVGKSGRVYGFDIQEEAIKNTEKRLADDGENEQVTLICRSHHELKNVIPGDSDIKAAVFNLGYLPKGDKKIVTRPETTIEALQSLQERLHTDGLIVLVVYPGHPEGKIEADALLDYAKQLDQKHWQVLKYEIMNQMNNPPFLIAIERNQGARNKAG</sequence>
<dbReference type="CDD" id="cd02440">
    <property type="entry name" value="AdoMet_MTases"/>
    <property type="match status" value="1"/>
</dbReference>
<reference evidence="1 2" key="1">
    <citation type="submission" date="2021-01" db="EMBL/GenBank/DDBJ databases">
        <title>Genomic Encyclopedia of Type Strains, Phase IV (KMG-IV): sequencing the most valuable type-strain genomes for metagenomic binning, comparative biology and taxonomic classification.</title>
        <authorList>
            <person name="Goeker M."/>
        </authorList>
    </citation>
    <scope>NUCLEOTIDE SEQUENCE [LARGE SCALE GENOMIC DNA]</scope>
    <source>
        <strain evidence="1 2">DSM 28236</strain>
    </source>
</reference>
<evidence type="ECO:0000313" key="2">
    <source>
        <dbReference type="Proteomes" id="UP000808914"/>
    </source>
</evidence>
<protein>
    <submittedName>
        <fullName evidence="1">tRNA1(Val) A37 N6-methylase TrmN6</fullName>
    </submittedName>
</protein>
<evidence type="ECO:0000313" key="1">
    <source>
        <dbReference type="EMBL" id="MBM7646500.1"/>
    </source>
</evidence>
<dbReference type="InterPro" id="IPR029063">
    <property type="entry name" value="SAM-dependent_MTases_sf"/>
</dbReference>
<dbReference type="PANTHER" id="PTHR35276">
    <property type="entry name" value="S-ADENOSYL-L-METHIONINE-DEPENDENT METHYLTRANSFERASES SUPERFAMILY PROTEIN"/>
    <property type="match status" value="1"/>
</dbReference>
<proteinExistence type="predicted"/>
<dbReference type="InterPro" id="IPR010719">
    <property type="entry name" value="MnmM_MeTrfase"/>
</dbReference>
<dbReference type="SUPFAM" id="SSF53335">
    <property type="entry name" value="S-adenosyl-L-methionine-dependent methyltransferases"/>
    <property type="match status" value="1"/>
</dbReference>
<dbReference type="Gene3D" id="3.40.50.150">
    <property type="entry name" value="Vaccinia Virus protein VP39"/>
    <property type="match status" value="1"/>
</dbReference>
<dbReference type="EMBL" id="JAFBER010000022">
    <property type="protein sequence ID" value="MBM7646500.1"/>
    <property type="molecule type" value="Genomic_DNA"/>
</dbReference>
<organism evidence="1 2">
    <name type="scientific">Scopulibacillus daqui</name>
    <dbReference type="NCBI Taxonomy" id="1469162"/>
    <lineage>
        <taxon>Bacteria</taxon>
        <taxon>Bacillati</taxon>
        <taxon>Bacillota</taxon>
        <taxon>Bacilli</taxon>
        <taxon>Bacillales</taxon>
        <taxon>Sporolactobacillaceae</taxon>
        <taxon>Scopulibacillus</taxon>
    </lineage>
</organism>
<comment type="caution">
    <text evidence="1">The sequence shown here is derived from an EMBL/GenBank/DDBJ whole genome shotgun (WGS) entry which is preliminary data.</text>
</comment>
<dbReference type="Pfam" id="PF06962">
    <property type="entry name" value="rRNA_methylase"/>
    <property type="match status" value="1"/>
</dbReference>
<dbReference type="PANTHER" id="PTHR35276:SF1">
    <property type="entry name" value="TRNA (MNM(5)S(2)U34)-METHYLTRANSFERASE, CHLOROPLASTIC"/>
    <property type="match status" value="1"/>
</dbReference>
<dbReference type="Proteomes" id="UP000808914">
    <property type="component" value="Unassembled WGS sequence"/>
</dbReference>
<name>A0ABS2Q3U8_9BACL</name>